<feature type="binding site" evidence="13">
    <location>
        <begin position="76"/>
        <end position="77"/>
    </location>
    <ligand>
        <name>GTP</name>
        <dbReference type="ChEBI" id="CHEBI:37565"/>
    </ligand>
</feature>
<dbReference type="PANTHER" id="PTHR12729">
    <property type="entry name" value="TRNA(HIS) GUANYLYLTRANSFERASE-RELATED"/>
    <property type="match status" value="1"/>
</dbReference>
<evidence type="ECO:0000256" key="3">
    <source>
        <dbReference type="ARBA" id="ARBA00015443"/>
    </source>
</evidence>
<evidence type="ECO:0000313" key="18">
    <source>
        <dbReference type="Proteomes" id="UP000183365"/>
    </source>
</evidence>
<keyword evidence="5 12" id="KW-0819">tRNA processing</keyword>
<dbReference type="EC" id="2.7.7.79" evidence="2 12"/>
<feature type="binding site" evidence="14">
    <location>
        <position position="30"/>
    </location>
    <ligand>
        <name>Mg(2+)</name>
        <dbReference type="ChEBI" id="CHEBI:18420"/>
        <label>1</label>
        <note>catalytic</note>
    </ligand>
</feature>
<accession>A0A1L0ATQ5</accession>
<comment type="catalytic activity">
    <reaction evidence="12">
        <text>a 5'-end ribonucleotide-tRNA(His) + GTP + ATP + H2O = a 5'-end phospho-guanosine-ribonucleotide-tRNA(His) + AMP + 2 diphosphate + H(+)</text>
        <dbReference type="Rhea" id="RHEA:54564"/>
        <dbReference type="Rhea" id="RHEA-COMP:14193"/>
        <dbReference type="Rhea" id="RHEA-COMP:14917"/>
        <dbReference type="ChEBI" id="CHEBI:15377"/>
        <dbReference type="ChEBI" id="CHEBI:15378"/>
        <dbReference type="ChEBI" id="CHEBI:30616"/>
        <dbReference type="ChEBI" id="CHEBI:33019"/>
        <dbReference type="ChEBI" id="CHEBI:37565"/>
        <dbReference type="ChEBI" id="CHEBI:138282"/>
        <dbReference type="ChEBI" id="CHEBI:141847"/>
        <dbReference type="ChEBI" id="CHEBI:456215"/>
        <dbReference type="EC" id="2.7.7.79"/>
    </reaction>
</comment>
<keyword evidence="7 12" id="KW-0479">Metal-binding</keyword>
<dbReference type="InterPro" id="IPR024956">
    <property type="entry name" value="tRNAHis_GuaTrfase_cat"/>
</dbReference>
<dbReference type="PANTHER" id="PTHR12729:SF6">
    <property type="entry name" value="TRNA(HIS) GUANYLYLTRANSFERASE-RELATED"/>
    <property type="match status" value="1"/>
</dbReference>
<evidence type="ECO:0000256" key="13">
    <source>
        <dbReference type="PIRSR" id="PIRSR028980-1"/>
    </source>
</evidence>
<dbReference type="PIRSF" id="PIRSF028980">
    <property type="entry name" value="tRNAHis_guanylyltransferase"/>
    <property type="match status" value="1"/>
</dbReference>
<evidence type="ECO:0000259" key="15">
    <source>
        <dbReference type="Pfam" id="PF04446"/>
    </source>
</evidence>
<dbReference type="GO" id="GO:0005525">
    <property type="term" value="F:GTP binding"/>
    <property type="evidence" value="ECO:0007669"/>
    <property type="project" value="UniProtKB-UniRule"/>
</dbReference>
<evidence type="ECO:0000256" key="4">
    <source>
        <dbReference type="ARBA" id="ARBA00022679"/>
    </source>
</evidence>
<dbReference type="InterPro" id="IPR025845">
    <property type="entry name" value="Thg1_C_dom"/>
</dbReference>
<dbReference type="Pfam" id="PF14413">
    <property type="entry name" value="Thg1C"/>
    <property type="match status" value="1"/>
</dbReference>
<evidence type="ECO:0000256" key="7">
    <source>
        <dbReference type="ARBA" id="ARBA00022723"/>
    </source>
</evidence>
<gene>
    <name evidence="17" type="ORF">HGUI_00138</name>
</gene>
<keyword evidence="10 12" id="KW-0342">GTP-binding</keyword>
<keyword evidence="8 12" id="KW-0547">Nucleotide-binding</keyword>
<dbReference type="InterPro" id="IPR038469">
    <property type="entry name" value="tRNAHis_GuaTrfase_Thg1_sf"/>
</dbReference>
<keyword evidence="18" id="KW-1185">Reference proteome</keyword>
<feature type="binding site" evidence="14">
    <location>
        <position position="29"/>
    </location>
    <ligand>
        <name>Mg(2+)</name>
        <dbReference type="ChEBI" id="CHEBI:18420"/>
        <label>1</label>
        <note>catalytic</note>
    </ligand>
</feature>
<dbReference type="FunFam" id="3.30.70.3000:FF:000003">
    <property type="entry name" value="tRNA(His) guanylyltransferase"/>
    <property type="match status" value="1"/>
</dbReference>
<dbReference type="InterPro" id="IPR007537">
    <property type="entry name" value="tRNAHis_GuaTrfase_Thg1"/>
</dbReference>
<keyword evidence="6 12" id="KW-0548">Nucleotidyltransferase</keyword>
<keyword evidence="4 12" id="KW-0808">Transferase</keyword>
<feature type="binding site" evidence="14">
    <location>
        <position position="77"/>
    </location>
    <ligand>
        <name>Mg(2+)</name>
        <dbReference type="ChEBI" id="CHEBI:18420"/>
        <label>1</label>
        <note>catalytic</note>
    </ligand>
</feature>
<protein>
    <recommendedName>
        <fullName evidence="3 12">tRNA(His) guanylyltransferase</fullName>
        <ecNumber evidence="2 12">2.7.7.79</ecNumber>
    </recommendedName>
    <alternativeName>
        <fullName evidence="11 12">tRNA-histidine guanylyltransferase</fullName>
    </alternativeName>
</protein>
<feature type="binding site" evidence="13">
    <location>
        <begin position="29"/>
        <end position="34"/>
    </location>
    <ligand>
        <name>GTP</name>
        <dbReference type="ChEBI" id="CHEBI:37565"/>
    </ligand>
</feature>
<evidence type="ECO:0000256" key="5">
    <source>
        <dbReference type="ARBA" id="ARBA00022694"/>
    </source>
</evidence>
<comment type="cofactor">
    <cofactor evidence="14">
        <name>Mg(2+)</name>
        <dbReference type="ChEBI" id="CHEBI:18420"/>
    </cofactor>
    <text evidence="14">Binds 2 magnesium ions per subunit.</text>
</comment>
<evidence type="ECO:0000256" key="1">
    <source>
        <dbReference type="ARBA" id="ARBA00010113"/>
    </source>
</evidence>
<evidence type="ECO:0000256" key="12">
    <source>
        <dbReference type="PIRNR" id="PIRNR028980"/>
    </source>
</evidence>
<evidence type="ECO:0000256" key="14">
    <source>
        <dbReference type="PIRSR" id="PIRSR028980-2"/>
    </source>
</evidence>
<evidence type="ECO:0000256" key="10">
    <source>
        <dbReference type="ARBA" id="ARBA00023134"/>
    </source>
</evidence>
<reference evidence="18" key="1">
    <citation type="submission" date="2016-11" db="EMBL/GenBank/DDBJ databases">
        <authorList>
            <person name="Guldener U."/>
        </authorList>
    </citation>
    <scope>NUCLEOTIDE SEQUENCE [LARGE SCALE GENOMIC DNA]</scope>
</reference>
<feature type="domain" description="tRNAHis guanylyltransferase catalytic" evidence="15">
    <location>
        <begin position="6"/>
        <end position="139"/>
    </location>
</feature>
<feature type="binding site" evidence="14">
    <location>
        <position position="77"/>
    </location>
    <ligand>
        <name>Mg(2+)</name>
        <dbReference type="ChEBI" id="CHEBI:18420"/>
        <label>2</label>
        <note>catalytic</note>
    </ligand>
</feature>
<dbReference type="GO" id="GO:0042802">
    <property type="term" value="F:identical protein binding"/>
    <property type="evidence" value="ECO:0007669"/>
    <property type="project" value="EnsemblFungi"/>
</dbReference>
<sequence>MANSRFEYVKEFETHMRVLPETYIVIRIDGKNFHEFSDYYQFQKPNDIRAINLMNASAKNLVLKYKSEIICAYGESDEYSFILRKDTQLYNRRIDKLTSLFVSYFTSQYIFLWDKFFENEVKLDYKHLPMFDSRCVNYPNLDVIKDYLTWRFVDTHINNLYNTAFWGLILKCGMSNREAQEKLSGTLSKDKNEILFKECGINYNDEPEIFKKGSLINKKGEILHIDVVKSINEIFKGF</sequence>
<comment type="similarity">
    <text evidence="1 12">Belongs to the tRNA(His) guanylyltransferase family.</text>
</comment>
<dbReference type="GO" id="GO:0008193">
    <property type="term" value="F:tRNA guanylyltransferase activity"/>
    <property type="evidence" value="ECO:0007669"/>
    <property type="project" value="UniProtKB-UniRule"/>
</dbReference>
<dbReference type="Pfam" id="PF04446">
    <property type="entry name" value="Thg1"/>
    <property type="match status" value="1"/>
</dbReference>
<dbReference type="VEuPathDB" id="FungiDB:HGUI_00138"/>
<dbReference type="AlphaFoldDB" id="A0A1L0ATQ5"/>
<name>A0A1L0ATQ5_9ASCO</name>
<feature type="domain" description="Thg1 C-terminal" evidence="16">
    <location>
        <begin position="143"/>
        <end position="219"/>
    </location>
</feature>
<feature type="binding site" evidence="14">
    <location>
        <position position="29"/>
    </location>
    <ligand>
        <name>Mg(2+)</name>
        <dbReference type="ChEBI" id="CHEBI:18420"/>
        <label>2</label>
        <note>catalytic</note>
    </ligand>
</feature>
<dbReference type="Proteomes" id="UP000183365">
    <property type="component" value="Unassembled WGS sequence"/>
</dbReference>
<dbReference type="EMBL" id="FQNF01000002">
    <property type="protein sequence ID" value="SGZ37938.1"/>
    <property type="molecule type" value="Genomic_DNA"/>
</dbReference>
<comment type="function">
    <text evidence="12">Adds a GMP to the 5'-end of tRNA(His) after transcription and RNase P cleavage.</text>
</comment>
<evidence type="ECO:0000256" key="8">
    <source>
        <dbReference type="ARBA" id="ARBA00022741"/>
    </source>
</evidence>
<evidence type="ECO:0000259" key="16">
    <source>
        <dbReference type="Pfam" id="PF14413"/>
    </source>
</evidence>
<keyword evidence="9 12" id="KW-0460">Magnesium</keyword>
<evidence type="ECO:0000256" key="11">
    <source>
        <dbReference type="ARBA" id="ARBA00032480"/>
    </source>
</evidence>
<evidence type="ECO:0000256" key="2">
    <source>
        <dbReference type="ARBA" id="ARBA00012511"/>
    </source>
</evidence>
<dbReference type="GO" id="GO:0006400">
    <property type="term" value="P:tRNA modification"/>
    <property type="evidence" value="ECO:0007669"/>
    <property type="project" value="UniProtKB-UniRule"/>
</dbReference>
<dbReference type="Gene3D" id="3.30.70.3000">
    <property type="match status" value="1"/>
</dbReference>
<dbReference type="OrthoDB" id="62560at2759"/>
<evidence type="ECO:0000256" key="9">
    <source>
        <dbReference type="ARBA" id="ARBA00022842"/>
    </source>
</evidence>
<evidence type="ECO:0000256" key="6">
    <source>
        <dbReference type="ARBA" id="ARBA00022695"/>
    </source>
</evidence>
<proteinExistence type="inferred from homology"/>
<organism evidence="17 18">
    <name type="scientific">Hanseniaspora guilliermondii</name>
    <dbReference type="NCBI Taxonomy" id="56406"/>
    <lineage>
        <taxon>Eukaryota</taxon>
        <taxon>Fungi</taxon>
        <taxon>Dikarya</taxon>
        <taxon>Ascomycota</taxon>
        <taxon>Saccharomycotina</taxon>
        <taxon>Saccharomycetes</taxon>
        <taxon>Saccharomycodales</taxon>
        <taxon>Saccharomycodaceae</taxon>
        <taxon>Hanseniaspora</taxon>
    </lineage>
</organism>
<dbReference type="GO" id="GO:0000287">
    <property type="term" value="F:magnesium ion binding"/>
    <property type="evidence" value="ECO:0007669"/>
    <property type="project" value="UniProtKB-UniRule"/>
</dbReference>
<evidence type="ECO:0000313" key="17">
    <source>
        <dbReference type="EMBL" id="SGZ37938.1"/>
    </source>
</evidence>